<dbReference type="Proteomes" id="UP000078224">
    <property type="component" value="Unassembled WGS sequence"/>
</dbReference>
<dbReference type="InterPro" id="IPR036237">
    <property type="entry name" value="Xyl_isomerase-like_sf"/>
</dbReference>
<dbReference type="PIRSF" id="PIRSF006241">
    <property type="entry name" value="HyI"/>
    <property type="match status" value="1"/>
</dbReference>
<comment type="caution">
    <text evidence="5">The sequence shown here is derived from an EMBL/GenBank/DDBJ whole genome shotgun (WGS) entry which is preliminary data.</text>
</comment>
<dbReference type="InterPro" id="IPR013022">
    <property type="entry name" value="Xyl_isomerase-like_TIM-brl"/>
</dbReference>
<feature type="domain" description="Xylose isomerase-like TIM barrel" evidence="4">
    <location>
        <begin position="21"/>
        <end position="256"/>
    </location>
</feature>
<accession>A0A1B7JS13</accession>
<evidence type="ECO:0000259" key="4">
    <source>
        <dbReference type="Pfam" id="PF01261"/>
    </source>
</evidence>
<feature type="active site" description="Proton donor/acceptor" evidence="3">
    <location>
        <position position="240"/>
    </location>
</feature>
<protein>
    <submittedName>
        <fullName evidence="5">Hydroxypyruvate isomerase</fullName>
        <ecNumber evidence="5">5.3.1.22</ecNumber>
    </submittedName>
</protein>
<dbReference type="AlphaFoldDB" id="A0A1B7JS13"/>
<evidence type="ECO:0000313" key="5">
    <source>
        <dbReference type="EMBL" id="OAT50514.1"/>
    </source>
</evidence>
<dbReference type="FunFam" id="3.20.20.150:FF:000007">
    <property type="entry name" value="Hydroxypyruvate isomerase"/>
    <property type="match status" value="1"/>
</dbReference>
<comment type="similarity">
    <text evidence="2">Belongs to the hyi family.</text>
</comment>
<dbReference type="PATRIC" id="fig|1354272.4.peg.2728"/>
<dbReference type="PANTHER" id="PTHR43489">
    <property type="entry name" value="ISOMERASE"/>
    <property type="match status" value="1"/>
</dbReference>
<dbReference type="NCBIfam" id="NF043033">
    <property type="entry name" value="OxoTetrIsom"/>
    <property type="match status" value="1"/>
</dbReference>
<dbReference type="InterPro" id="IPR053398">
    <property type="entry name" value="HPT_OtnI_isomerases"/>
</dbReference>
<dbReference type="InterPro" id="IPR050417">
    <property type="entry name" value="Sugar_Epim/Isomerase"/>
</dbReference>
<proteinExistence type="inferred from homology"/>
<evidence type="ECO:0000256" key="1">
    <source>
        <dbReference type="ARBA" id="ARBA00023235"/>
    </source>
</evidence>
<evidence type="ECO:0000256" key="3">
    <source>
        <dbReference type="PIRSR" id="PIRSR006241-50"/>
    </source>
</evidence>
<gene>
    <name evidence="5" type="ORF">M998_2676</name>
</gene>
<reference evidence="5 6" key="1">
    <citation type="submission" date="2016-04" db="EMBL/GenBank/DDBJ databases">
        <title>ATOL: Assembling a taxonomically balanced genome-scale reconstruction of the evolutionary history of the Enterobacteriaceae.</title>
        <authorList>
            <person name="Plunkett G.III."/>
            <person name="Neeno-Eckwall E.C."/>
            <person name="Glasner J.D."/>
            <person name="Perna N.T."/>
        </authorList>
    </citation>
    <scope>NUCLEOTIDE SEQUENCE [LARGE SCALE GENOMIC DNA]</scope>
    <source>
        <strain evidence="5 6">ATCC 35613</strain>
    </source>
</reference>
<dbReference type="OrthoDB" id="9786584at2"/>
<name>A0A1B7JS13_9GAMM</name>
<keyword evidence="1 2" id="KW-0413">Isomerase</keyword>
<dbReference type="GO" id="GO:0046487">
    <property type="term" value="P:glyoxylate metabolic process"/>
    <property type="evidence" value="ECO:0007669"/>
    <property type="project" value="TreeGrafter"/>
</dbReference>
<dbReference type="RefSeq" id="WP_068437663.1">
    <property type="nucleotide sequence ID" value="NZ_LXEW01000037.1"/>
</dbReference>
<feature type="active site" description="Proton donor/acceptor" evidence="3">
    <location>
        <position position="143"/>
    </location>
</feature>
<dbReference type="Gene3D" id="3.20.20.150">
    <property type="entry name" value="Divalent-metal-dependent TIM barrel enzymes"/>
    <property type="match status" value="1"/>
</dbReference>
<dbReference type="Pfam" id="PF01261">
    <property type="entry name" value="AP_endonuc_2"/>
    <property type="match status" value="1"/>
</dbReference>
<dbReference type="SUPFAM" id="SSF51658">
    <property type="entry name" value="Xylose isomerase-like"/>
    <property type="match status" value="1"/>
</dbReference>
<sequence>MAKFAANLSMMFNEVPFIQRFERAAQAGFTGIEYLFPYEEDADAIANELNKHQLTQVLFNMPAGNWGIGERGMASIPGREEEFAQGVEIALQYAKALGCQQVHAMAGKVDEKFTIEQQKACYIKNIQYAAEVMAPHGIKVLIEPINTRDMPGYFLTTQRQAEALLPEIARENVFIQLDLYHCQIMEGDLLKTIERLWGKFSHIQIASVPFRHEPDNGEVNYPWIFNQLDEMGYEGWLGCEYHPAGRTEDGLSWLKQAQK</sequence>
<dbReference type="EMBL" id="LXEW01000037">
    <property type="protein sequence ID" value="OAT50514.1"/>
    <property type="molecule type" value="Genomic_DNA"/>
</dbReference>
<dbReference type="EC" id="5.3.1.22" evidence="5"/>
<organism evidence="5 6">
    <name type="scientific">Providencia heimbachae ATCC 35613</name>
    <dbReference type="NCBI Taxonomy" id="1354272"/>
    <lineage>
        <taxon>Bacteria</taxon>
        <taxon>Pseudomonadati</taxon>
        <taxon>Pseudomonadota</taxon>
        <taxon>Gammaproteobacteria</taxon>
        <taxon>Enterobacterales</taxon>
        <taxon>Morganellaceae</taxon>
        <taxon>Providencia</taxon>
    </lineage>
</organism>
<dbReference type="GO" id="GO:0008903">
    <property type="term" value="F:hydroxypyruvate isomerase activity"/>
    <property type="evidence" value="ECO:0007669"/>
    <property type="project" value="UniProtKB-EC"/>
</dbReference>
<evidence type="ECO:0000256" key="2">
    <source>
        <dbReference type="PIRNR" id="PIRNR006241"/>
    </source>
</evidence>
<evidence type="ECO:0000313" key="6">
    <source>
        <dbReference type="Proteomes" id="UP000078224"/>
    </source>
</evidence>
<keyword evidence="6" id="KW-1185">Reference proteome</keyword>
<dbReference type="InterPro" id="IPR026040">
    <property type="entry name" value="HyI-like"/>
</dbReference>
<keyword evidence="5" id="KW-0670">Pyruvate</keyword>
<dbReference type="PANTHER" id="PTHR43489:SF6">
    <property type="entry name" value="HYDROXYPYRUVATE ISOMERASE-RELATED"/>
    <property type="match status" value="1"/>
</dbReference>